<dbReference type="Proteomes" id="UP001303046">
    <property type="component" value="Unassembled WGS sequence"/>
</dbReference>
<reference evidence="11 12" key="1">
    <citation type="submission" date="2023-08" db="EMBL/GenBank/DDBJ databases">
        <title>A Necator americanus chromosomal reference genome.</title>
        <authorList>
            <person name="Ilik V."/>
            <person name="Petrzelkova K.J."/>
            <person name="Pardy F."/>
            <person name="Fuh T."/>
            <person name="Niatou-Singa F.S."/>
            <person name="Gouil Q."/>
            <person name="Baker L."/>
            <person name="Ritchie M.E."/>
            <person name="Jex A.R."/>
            <person name="Gazzola D."/>
            <person name="Li H."/>
            <person name="Toshio Fujiwara R."/>
            <person name="Zhan B."/>
            <person name="Aroian R.V."/>
            <person name="Pafco B."/>
            <person name="Schwarz E.M."/>
        </authorList>
    </citation>
    <scope>NUCLEOTIDE SEQUENCE [LARGE SCALE GENOMIC DNA]</scope>
    <source>
        <strain evidence="11 12">Aroian</strain>
        <tissue evidence="11">Whole animal</tissue>
    </source>
</reference>
<feature type="repeat" description="WD" evidence="7">
    <location>
        <begin position="450"/>
        <end position="483"/>
    </location>
</feature>
<dbReference type="Gene3D" id="2.130.10.10">
    <property type="entry name" value="YVTN repeat-like/Quinoprotein amine dehydrogenase"/>
    <property type="match status" value="2"/>
</dbReference>
<evidence type="ECO:0000313" key="12">
    <source>
        <dbReference type="Proteomes" id="UP001303046"/>
    </source>
</evidence>
<evidence type="ECO:0000256" key="3">
    <source>
        <dbReference type="ARBA" id="ARBA00022679"/>
    </source>
</evidence>
<feature type="compositionally biased region" description="Polar residues" evidence="8">
    <location>
        <begin position="52"/>
        <end position="61"/>
    </location>
</feature>
<evidence type="ECO:0000313" key="11">
    <source>
        <dbReference type="EMBL" id="KAK6759047.1"/>
    </source>
</evidence>
<dbReference type="InterPro" id="IPR013258">
    <property type="entry name" value="Striatin_N"/>
</dbReference>
<keyword evidence="2 7" id="KW-0853">WD repeat</keyword>
<evidence type="ECO:0000256" key="2">
    <source>
        <dbReference type="ARBA" id="ARBA00022574"/>
    </source>
</evidence>
<dbReference type="InterPro" id="IPR015943">
    <property type="entry name" value="WD40/YVTN_repeat-like_dom_sf"/>
</dbReference>
<dbReference type="Pfam" id="PF08232">
    <property type="entry name" value="Striatin"/>
    <property type="match status" value="1"/>
</dbReference>
<keyword evidence="12" id="KW-1185">Reference proteome</keyword>
<evidence type="ECO:0000256" key="9">
    <source>
        <dbReference type="SAM" id="Phobius"/>
    </source>
</evidence>
<evidence type="ECO:0000259" key="10">
    <source>
        <dbReference type="Pfam" id="PF08232"/>
    </source>
</evidence>
<dbReference type="InterPro" id="IPR020472">
    <property type="entry name" value="WD40_PAC1"/>
</dbReference>
<evidence type="ECO:0000256" key="7">
    <source>
        <dbReference type="PROSITE-ProRule" id="PRU00221"/>
    </source>
</evidence>
<dbReference type="InterPro" id="IPR002213">
    <property type="entry name" value="UDP_glucos_trans"/>
</dbReference>
<evidence type="ECO:0000256" key="5">
    <source>
        <dbReference type="ARBA" id="ARBA00022860"/>
    </source>
</evidence>
<comment type="caution">
    <text evidence="11">The sequence shown here is derived from an EMBL/GenBank/DDBJ whole genome shotgun (WGS) entry which is preliminary data.</text>
</comment>
<dbReference type="InterPro" id="IPR051488">
    <property type="entry name" value="WD_repeat_striatin"/>
</dbReference>
<protein>
    <recommendedName>
        <fullName evidence="10">Striatin N-terminal domain-containing protein</fullName>
    </recommendedName>
</protein>
<evidence type="ECO:0000256" key="4">
    <source>
        <dbReference type="ARBA" id="ARBA00022737"/>
    </source>
</evidence>
<evidence type="ECO:0000256" key="8">
    <source>
        <dbReference type="SAM" id="MobiDB-lite"/>
    </source>
</evidence>
<feature type="repeat" description="WD" evidence="7">
    <location>
        <begin position="398"/>
        <end position="439"/>
    </location>
</feature>
<feature type="region of interest" description="Disordered" evidence="8">
    <location>
        <begin position="229"/>
        <end position="266"/>
    </location>
</feature>
<dbReference type="PANTHER" id="PTHR15653">
    <property type="entry name" value="STRIATIN"/>
    <property type="match status" value="1"/>
</dbReference>
<dbReference type="Pfam" id="PF00400">
    <property type="entry name" value="WD40"/>
    <property type="match status" value="5"/>
</dbReference>
<accession>A0ABR1E8N0</accession>
<feature type="repeat" description="WD" evidence="7">
    <location>
        <begin position="503"/>
        <end position="535"/>
    </location>
</feature>
<evidence type="ECO:0000256" key="6">
    <source>
        <dbReference type="ARBA" id="ARBA00023054"/>
    </source>
</evidence>
<dbReference type="InterPro" id="IPR001680">
    <property type="entry name" value="WD40_rpt"/>
</dbReference>
<evidence type="ECO:0000256" key="1">
    <source>
        <dbReference type="ARBA" id="ARBA00009616"/>
    </source>
</evidence>
<dbReference type="EMBL" id="JAVFWL010000005">
    <property type="protein sequence ID" value="KAK6759047.1"/>
    <property type="molecule type" value="Genomic_DNA"/>
</dbReference>
<dbReference type="Gene3D" id="1.20.5.300">
    <property type="match status" value="1"/>
</dbReference>
<keyword evidence="5" id="KW-0112">Calmodulin-binding</keyword>
<dbReference type="PROSITE" id="PS50294">
    <property type="entry name" value="WD_REPEATS_REGION"/>
    <property type="match status" value="4"/>
</dbReference>
<proteinExistence type="inferred from homology"/>
<dbReference type="InterPro" id="IPR035595">
    <property type="entry name" value="UDP_glycos_trans_CS"/>
</dbReference>
<dbReference type="PANTHER" id="PTHR15653:SF0">
    <property type="entry name" value="CONNECTOR OF KINASE TO AP-1, ISOFORM E"/>
    <property type="match status" value="1"/>
</dbReference>
<dbReference type="CDD" id="cd00200">
    <property type="entry name" value="WD40"/>
    <property type="match status" value="1"/>
</dbReference>
<dbReference type="Gene3D" id="3.40.50.2000">
    <property type="entry name" value="Glycogen Phosphorylase B"/>
    <property type="match status" value="1"/>
</dbReference>
<keyword evidence="6" id="KW-0175">Coiled coil</keyword>
<keyword evidence="4" id="KW-0677">Repeat</keyword>
<sequence>MSVDVTLSINAYVREQFVVYRTFGCQNTEELHNLSKEIRKSDRFGMVVSTAEDGQSGNGIAQQQQSEQKDEQNRRPPYTMHGVLHFLQHEWSKYEMEKAKWEMERAEMQARISFLQGERKGQENLKADLIRRIKMLEYCLKQERAKNYRLTHNGEDPPEYDEAENETTNEVVIPNEVDAYVAEGGSALGWKQGRQLLKQYLQEIGYSEQILDVRSFRVKNLLGLIPQGDWPSNERIPGKTPAVQKKDLDSDSESDERNAPRGGLDSEAADVLEKFDDFLHEQSSGGATGRDEWAATDQGVIDRLKEKYKSEKRIKRSSGSTDETDEKRHSLNDTVLSVGSGIVGNPMAGVRGKRGEYMDLNDALGLPPDENIDIKDDFIVEDDEESLRTAKWNVKMTLRSHLDSIRAMQFHPVEPVLITAGEDGTAKLWNLDMGKEKSGGASEIEPVYTFRGHMGPVLCIDLSPTGDHLFTGGRDGVICCWNVPSTTGDPYEAYDPKVLSERLRGHKDSIWSIAYHSSDNRLVSASSDGTIKLWEPGNFGEPLLRTLEAPVVGLIPTSVDFVSTEPSQLLAAYTSSTANIIDIETGTTILSFDFGDDVVPGCRITRILSHPTMPLTITAGDDRRIRYFDNHTGKLTHSAVAHVEGISSLAIDPNGLYLLSGSHDGSLRMWNMEKRVCLQEISAHRKKYDASVTCVAFHPSRPLIGSAGADSLAKLEHIICSVFNISPDSPSISYSHLISNGRIADALVRAGHDVVMFIPEYMSETSRFNGTKYAKVVRMKNISDLKMSKDAKVFISLFGSRYDDDIAGLVLMDKTRLGFADRLSFEYTLADMCRALMARRDELEYLRNYKFDVAFAEQIDFCGIGVIRYLGIKNLLWISTTPIMDAVSYNLGVPAPPSYVPTIEENDNGDNMSFLERAFNLYMYIGTIFVHRWGTDITTEVFRKIDPNFPNVREIAANSSLCFVNADEMFDLPRPIIHKTVYIGGLGVSAPKPLDEKFSEIMSKGKKGVIVVSLGTIAPFDAFPTEVKMSFAKVIKSMPDYHFILKITKEDTTTQSFFEGVTNCHLAEWLPQKDILAHPKVKLFVMHGGINGLTEALLGGIPVVVIPIFADQFRNGRNAEKRGVGKVILKLDLSENTIRGAIQEILNEESYKQNALRLSKLMREKPFSAEERLVKWTNFAVDNGVLDVLHVEGSRMNSIIYFNLDVIAVVLVVLLLLAAIFVRVFSAFTRNSFLGKAKHE</sequence>
<dbReference type="InterPro" id="IPR036322">
    <property type="entry name" value="WD40_repeat_dom_sf"/>
</dbReference>
<dbReference type="SUPFAM" id="SSF50978">
    <property type="entry name" value="WD40 repeat-like"/>
    <property type="match status" value="1"/>
</dbReference>
<feature type="transmembrane region" description="Helical" evidence="9">
    <location>
        <begin position="1199"/>
        <end position="1222"/>
    </location>
</feature>
<dbReference type="PROSITE" id="PS00375">
    <property type="entry name" value="UDPGT"/>
    <property type="match status" value="1"/>
</dbReference>
<keyword evidence="9" id="KW-0812">Transmembrane</keyword>
<feature type="domain" description="Striatin N-terminal" evidence="10">
    <location>
        <begin position="79"/>
        <end position="210"/>
    </location>
</feature>
<gene>
    <name evidence="11" type="primary">Necator_chrV.g21126</name>
    <name evidence="11" type="ORF">RB195_016333</name>
</gene>
<dbReference type="PRINTS" id="PR00320">
    <property type="entry name" value="GPROTEINBRPT"/>
</dbReference>
<comment type="similarity">
    <text evidence="1">Belongs to the WD repeat striatin family.</text>
</comment>
<dbReference type="SUPFAM" id="SSF53756">
    <property type="entry name" value="UDP-Glycosyltransferase/glycogen phosphorylase"/>
    <property type="match status" value="1"/>
</dbReference>
<dbReference type="Pfam" id="PF00201">
    <property type="entry name" value="UDPGT"/>
    <property type="match status" value="1"/>
</dbReference>
<feature type="compositionally biased region" description="Basic and acidic residues" evidence="8">
    <location>
        <begin position="244"/>
        <end position="259"/>
    </location>
</feature>
<feature type="region of interest" description="Disordered" evidence="8">
    <location>
        <begin position="51"/>
        <end position="77"/>
    </location>
</feature>
<feature type="repeat" description="WD" evidence="7">
    <location>
        <begin position="639"/>
        <end position="680"/>
    </location>
</feature>
<dbReference type="PROSITE" id="PS50082">
    <property type="entry name" value="WD_REPEATS_2"/>
    <property type="match status" value="4"/>
</dbReference>
<name>A0ABR1E8N0_NECAM</name>
<keyword evidence="9" id="KW-1133">Transmembrane helix</keyword>
<dbReference type="SMART" id="SM00320">
    <property type="entry name" value="WD40"/>
    <property type="match status" value="7"/>
</dbReference>
<dbReference type="InterPro" id="IPR019775">
    <property type="entry name" value="WD40_repeat_CS"/>
</dbReference>
<dbReference type="PROSITE" id="PS00678">
    <property type="entry name" value="WD_REPEATS_1"/>
    <property type="match status" value="2"/>
</dbReference>
<organism evidence="11 12">
    <name type="scientific">Necator americanus</name>
    <name type="common">Human hookworm</name>
    <dbReference type="NCBI Taxonomy" id="51031"/>
    <lineage>
        <taxon>Eukaryota</taxon>
        <taxon>Metazoa</taxon>
        <taxon>Ecdysozoa</taxon>
        <taxon>Nematoda</taxon>
        <taxon>Chromadorea</taxon>
        <taxon>Rhabditida</taxon>
        <taxon>Rhabditina</taxon>
        <taxon>Rhabditomorpha</taxon>
        <taxon>Strongyloidea</taxon>
        <taxon>Ancylostomatidae</taxon>
        <taxon>Bunostominae</taxon>
        <taxon>Necator</taxon>
    </lineage>
</organism>
<dbReference type="CDD" id="cd03784">
    <property type="entry name" value="GT1_Gtf-like"/>
    <property type="match status" value="1"/>
</dbReference>
<keyword evidence="3" id="KW-0808">Transferase</keyword>
<keyword evidence="9" id="KW-0472">Membrane</keyword>